<sequence>MLYKVVGIQHLTGNDYKTGTPYDYFRLHCVVGTRSNDVRGQLVETINVYRNEFTTDVNSINPDDFLDVTFRRVGKKAALEDFVLVDSSNN</sequence>
<gene>
    <name evidence="1" type="ORF">NCTC11224_03790</name>
</gene>
<accession>A0A2X2UE63</accession>
<evidence type="ECO:0000313" key="2">
    <source>
        <dbReference type="Proteomes" id="UP000251853"/>
    </source>
</evidence>
<dbReference type="AlphaFoldDB" id="A0A2X2UE63"/>
<evidence type="ECO:0000313" key="1">
    <source>
        <dbReference type="EMBL" id="SQB14736.1"/>
    </source>
</evidence>
<dbReference type="EMBL" id="UAVW01000016">
    <property type="protein sequence ID" value="SQB14736.1"/>
    <property type="molecule type" value="Genomic_DNA"/>
</dbReference>
<proteinExistence type="predicted"/>
<dbReference type="Proteomes" id="UP000251853">
    <property type="component" value="Unassembled WGS sequence"/>
</dbReference>
<keyword evidence="2" id="KW-1185">Reference proteome</keyword>
<dbReference type="RefSeq" id="WP_112482649.1">
    <property type="nucleotide sequence ID" value="NZ_JAIWZC010000001.1"/>
</dbReference>
<organism evidence="1 2">
    <name type="scientific">Enterocloster clostridioformis</name>
    <dbReference type="NCBI Taxonomy" id="1531"/>
    <lineage>
        <taxon>Bacteria</taxon>
        <taxon>Bacillati</taxon>
        <taxon>Bacillota</taxon>
        <taxon>Clostridia</taxon>
        <taxon>Lachnospirales</taxon>
        <taxon>Lachnospiraceae</taxon>
        <taxon>Enterocloster</taxon>
    </lineage>
</organism>
<reference evidence="1 2" key="1">
    <citation type="submission" date="2018-06" db="EMBL/GenBank/DDBJ databases">
        <authorList>
            <consortium name="Pathogen Informatics"/>
            <person name="Doyle S."/>
        </authorList>
    </citation>
    <scope>NUCLEOTIDE SEQUENCE [LARGE SCALE GENOMIC DNA]</scope>
    <source>
        <strain evidence="1 2">NCTC11224</strain>
    </source>
</reference>
<name>A0A2X2UE63_9FIRM</name>
<protein>
    <submittedName>
        <fullName evidence="1">Uncharacterized protein</fullName>
    </submittedName>
</protein>